<keyword evidence="4" id="KW-0378">Hydrolase</keyword>
<dbReference type="GO" id="GO:0004177">
    <property type="term" value="F:aminopeptidase activity"/>
    <property type="evidence" value="ECO:0007669"/>
    <property type="project" value="UniProtKB-KW"/>
</dbReference>
<dbReference type="Pfam" id="PF00326">
    <property type="entry name" value="Peptidase_S9"/>
    <property type="match status" value="1"/>
</dbReference>
<dbReference type="InterPro" id="IPR011042">
    <property type="entry name" value="6-blade_b-propeller_TolB-like"/>
</dbReference>
<dbReference type="InterPro" id="IPR029058">
    <property type="entry name" value="AB_hydrolase_fold"/>
</dbReference>
<name>A0A1I2IVP9_9GAMM</name>
<dbReference type="GO" id="GO:0006508">
    <property type="term" value="P:proteolysis"/>
    <property type="evidence" value="ECO:0007669"/>
    <property type="project" value="InterPro"/>
</dbReference>
<keyword evidence="1" id="KW-0732">Signal</keyword>
<keyword evidence="5" id="KW-1185">Reference proteome</keyword>
<dbReference type="EMBL" id="FONH01000018">
    <property type="protein sequence ID" value="SFF44601.1"/>
    <property type="molecule type" value="Genomic_DNA"/>
</dbReference>
<dbReference type="PANTHER" id="PTHR11731">
    <property type="entry name" value="PROTEASE FAMILY S9B,C DIPEPTIDYL-PEPTIDASE IV-RELATED"/>
    <property type="match status" value="1"/>
</dbReference>
<dbReference type="Pfam" id="PF00930">
    <property type="entry name" value="DPPIV_N"/>
    <property type="match status" value="1"/>
</dbReference>
<dbReference type="Gene3D" id="2.120.10.30">
    <property type="entry name" value="TolB, C-terminal domain"/>
    <property type="match status" value="1"/>
</dbReference>
<dbReference type="GO" id="GO:0008236">
    <property type="term" value="F:serine-type peptidase activity"/>
    <property type="evidence" value="ECO:0007669"/>
    <property type="project" value="InterPro"/>
</dbReference>
<sequence length="820" mass="90363">MRRMILAGLAALAASPALFADTPAALPAGTLDLETVMANPDWIGAAVEAPYWSVDGRSLYYSLKQDGSKLRDRYRVDLASGRSEKLGPDALAQAEGPAVFDRQHRQAAFLLHGDVFLVEPGTGRRVQVTRTPETETSPRFSSDGRALQYRQGKQWFVYDIAAGVAAPAAVLNVGDDPRGKQPDALGRDQLRLFKALRAAKAEKDAARANEETLAAADPGRAPRAIWLGDVGEVIDTELSPDGRWMLVVAQSKDAKAGKTPELMHYVTESGYAETQATRTYVGHRDPVPQSLLLVDLRARKSYPLDAGALPGIKDDPLKDLRAGAVAALNQAGRGDEAKALKAPEQRAVRIISDADDGGGGGVAWSDDGGNLAIQLRAIDNKDRWIATVDFDRHALVNQHRLTDRAWINWNFNDFGWLKDGHTLWYLSEETGWSQLYAKAPGGKARALTSGRFELSHPVLSEDGQWFYLRSNQVAPYSYDVYRLPAQGGQLTRVTQYQGMDDFVLSPDGRQLAVLHSAPYVLPQLAVQDAAGGAPRELTQGMKPGFAQRAWIAPKIVGVASTHGAGTIWAKYYGPTDEAAAGSRPAVIFVHGAGYLQNVTLSWSNYFREQMFHNLLVQRGYVVLDMDYRASEGYGRDWRTAIYRQMGHPELEDLLDGKAWLVKEHGVDPHRVGIYGGSYGGFMTLMALLCAPGEFAAGAALRPVSDWSSYNHEYTSNILNDPQLDPEAYAASSPIEYADHLQDALLIEHGLIDDNVLASDSIRLYQRFIELHKKNFWMSLYPMERHGFVNPDSWHDEYRRIAELFDTYVKPAPAQEAAMGR</sequence>
<dbReference type="InterPro" id="IPR050278">
    <property type="entry name" value="Serine_Prot_S9B/DPPIV"/>
</dbReference>
<dbReference type="AlphaFoldDB" id="A0A1I2IVP9"/>
<keyword evidence="4" id="KW-0645">Protease</keyword>
<dbReference type="Proteomes" id="UP000199477">
    <property type="component" value="Unassembled WGS sequence"/>
</dbReference>
<gene>
    <name evidence="4" type="ORF">SAMN02799615_03602</name>
</gene>
<dbReference type="PANTHER" id="PTHR11731:SF193">
    <property type="entry name" value="DIPEPTIDYL PEPTIDASE 9"/>
    <property type="match status" value="1"/>
</dbReference>
<dbReference type="InterPro" id="IPR002469">
    <property type="entry name" value="Peptidase_S9B_N"/>
</dbReference>
<feature type="chain" id="PRO_5011658482" evidence="1">
    <location>
        <begin position="21"/>
        <end position="820"/>
    </location>
</feature>
<feature type="domain" description="Peptidase S9 prolyl oligopeptidase catalytic" evidence="2">
    <location>
        <begin position="614"/>
        <end position="809"/>
    </location>
</feature>
<protein>
    <submittedName>
        <fullName evidence="4">Dipeptidyl aminopeptidase/acylaminoacyl peptidase</fullName>
    </submittedName>
</protein>
<evidence type="ECO:0000259" key="2">
    <source>
        <dbReference type="Pfam" id="PF00326"/>
    </source>
</evidence>
<dbReference type="Gene3D" id="2.140.10.30">
    <property type="entry name" value="Dipeptidylpeptidase IV, N-terminal domain"/>
    <property type="match status" value="1"/>
</dbReference>
<dbReference type="STRING" id="500610.SAMN02799615_03602"/>
<dbReference type="InterPro" id="IPR001375">
    <property type="entry name" value="Peptidase_S9_cat"/>
</dbReference>
<evidence type="ECO:0000313" key="4">
    <source>
        <dbReference type="EMBL" id="SFF44601.1"/>
    </source>
</evidence>
<dbReference type="InterPro" id="IPR011659">
    <property type="entry name" value="WD40"/>
</dbReference>
<evidence type="ECO:0000256" key="1">
    <source>
        <dbReference type="SAM" id="SignalP"/>
    </source>
</evidence>
<dbReference type="SUPFAM" id="SSF53474">
    <property type="entry name" value="alpha/beta-Hydrolases"/>
    <property type="match status" value="1"/>
</dbReference>
<organism evidence="4 5">
    <name type="scientific">Dyella marensis</name>
    <dbReference type="NCBI Taxonomy" id="500610"/>
    <lineage>
        <taxon>Bacteria</taxon>
        <taxon>Pseudomonadati</taxon>
        <taxon>Pseudomonadota</taxon>
        <taxon>Gammaproteobacteria</taxon>
        <taxon>Lysobacterales</taxon>
        <taxon>Rhodanobacteraceae</taxon>
        <taxon>Dyella</taxon>
    </lineage>
</organism>
<proteinExistence type="predicted"/>
<dbReference type="RefSeq" id="WP_026634749.1">
    <property type="nucleotide sequence ID" value="NZ_FONH01000018.1"/>
</dbReference>
<dbReference type="GO" id="GO:0008239">
    <property type="term" value="F:dipeptidyl-peptidase activity"/>
    <property type="evidence" value="ECO:0007669"/>
    <property type="project" value="TreeGrafter"/>
</dbReference>
<dbReference type="Gene3D" id="3.40.50.1820">
    <property type="entry name" value="alpha/beta hydrolase"/>
    <property type="match status" value="1"/>
</dbReference>
<evidence type="ECO:0000313" key="5">
    <source>
        <dbReference type="Proteomes" id="UP000199477"/>
    </source>
</evidence>
<dbReference type="Pfam" id="PF07676">
    <property type="entry name" value="PD40"/>
    <property type="match status" value="2"/>
</dbReference>
<keyword evidence="4" id="KW-0031">Aminopeptidase</keyword>
<feature type="domain" description="Dipeptidylpeptidase IV N-terminal" evidence="3">
    <location>
        <begin position="362"/>
        <end position="518"/>
    </location>
</feature>
<dbReference type="SUPFAM" id="SSF82171">
    <property type="entry name" value="DPP6 N-terminal domain-like"/>
    <property type="match status" value="1"/>
</dbReference>
<reference evidence="5" key="1">
    <citation type="submission" date="2016-10" db="EMBL/GenBank/DDBJ databases">
        <authorList>
            <person name="Varghese N."/>
            <person name="Submissions S."/>
        </authorList>
    </citation>
    <scope>NUCLEOTIDE SEQUENCE [LARGE SCALE GENOMIC DNA]</scope>
    <source>
        <strain evidence="5">UNC178MFTsu3.1</strain>
    </source>
</reference>
<feature type="signal peptide" evidence="1">
    <location>
        <begin position="1"/>
        <end position="20"/>
    </location>
</feature>
<accession>A0A1I2IVP9</accession>
<evidence type="ECO:0000259" key="3">
    <source>
        <dbReference type="Pfam" id="PF00930"/>
    </source>
</evidence>